<dbReference type="InterPro" id="IPR018279">
    <property type="entry name" value="Ribosomal_eS21_CS"/>
</dbReference>
<dbReference type="PANTHER" id="PTHR10442">
    <property type="entry name" value="40S RIBOSOMAL PROTEIN S21"/>
    <property type="match status" value="1"/>
</dbReference>
<evidence type="ECO:0000256" key="2">
    <source>
        <dbReference type="ARBA" id="ARBA00004514"/>
    </source>
</evidence>
<dbReference type="AlphaFoldDB" id="D7F2P2"/>
<organism evidence="9">
    <name type="scientific">Palaemon varians</name>
    <name type="common">Atlantic ditch shrimp</name>
    <name type="synonym">Palaemonetes varians</name>
    <dbReference type="NCBI Taxonomy" id="647170"/>
    <lineage>
        <taxon>Eukaryota</taxon>
        <taxon>Metazoa</taxon>
        <taxon>Ecdysozoa</taxon>
        <taxon>Arthropoda</taxon>
        <taxon>Crustacea</taxon>
        <taxon>Multicrustacea</taxon>
        <taxon>Malacostraca</taxon>
        <taxon>Eumalacostraca</taxon>
        <taxon>Eucarida</taxon>
        <taxon>Decapoda</taxon>
        <taxon>Pleocyemata</taxon>
        <taxon>Caridea</taxon>
        <taxon>Palaemonoidea</taxon>
        <taxon>Palaemonidae</taxon>
        <taxon>Palaemon</taxon>
    </lineage>
</organism>
<keyword evidence="6 8" id="KW-0689">Ribosomal protein</keyword>
<comment type="subcellular location">
    <subcellularLocation>
        <location evidence="2">Cytoplasm</location>
        <location evidence="2">Cytosol</location>
    </subcellularLocation>
    <subcellularLocation>
        <location evidence="1">Rough endoplasmic reticulum</location>
    </subcellularLocation>
</comment>
<comment type="similarity">
    <text evidence="3 8">Belongs to the eukaryotic ribosomal protein eS21 family.</text>
</comment>
<sequence>MQNDSGEYVDLYVPRKCSASNRIIHAKDHASIQINLAEVDESTGRMTGQYKTYAICGEIRKMGESDDCLARLAKKDGVLPKNY</sequence>
<dbReference type="FunFam" id="3.30.1230.20:FF:000001">
    <property type="entry name" value="40S ribosomal protein S21"/>
    <property type="match status" value="1"/>
</dbReference>
<keyword evidence="4" id="KW-0963">Cytoplasm</keyword>
<dbReference type="PIRSF" id="PIRSF002148">
    <property type="entry name" value="Ribosomal_S21e"/>
    <property type="match status" value="1"/>
</dbReference>
<dbReference type="GO" id="GO:0005791">
    <property type="term" value="C:rough endoplasmic reticulum"/>
    <property type="evidence" value="ECO:0007669"/>
    <property type="project" value="UniProtKB-SubCell"/>
</dbReference>
<dbReference type="InterPro" id="IPR038579">
    <property type="entry name" value="Ribosomal_eS21_sf"/>
</dbReference>
<proteinExistence type="evidence at transcript level"/>
<dbReference type="GO" id="GO:0006412">
    <property type="term" value="P:translation"/>
    <property type="evidence" value="ECO:0007669"/>
    <property type="project" value="InterPro"/>
</dbReference>
<dbReference type="GO" id="GO:1990904">
    <property type="term" value="C:ribonucleoprotein complex"/>
    <property type="evidence" value="ECO:0007669"/>
    <property type="project" value="UniProtKB-KW"/>
</dbReference>
<evidence type="ECO:0000256" key="4">
    <source>
        <dbReference type="ARBA" id="ARBA00022490"/>
    </source>
</evidence>
<evidence type="ECO:0000256" key="5">
    <source>
        <dbReference type="ARBA" id="ARBA00022824"/>
    </source>
</evidence>
<accession>D7F2P2</accession>
<dbReference type="PROSITE" id="PS00996">
    <property type="entry name" value="RIBOSOMAL_S21E"/>
    <property type="match status" value="1"/>
</dbReference>
<reference evidence="9" key="1">
    <citation type="submission" date="2009-01" db="EMBL/GenBank/DDBJ databases">
        <title>Thermal stress in shrimps.</title>
        <authorList>
            <person name="Cottin D."/>
            <person name="Leger N."/>
            <person name="Shillito B."/>
            <person name="Ravaux J."/>
        </authorList>
    </citation>
    <scope>NUCLEOTIDE SEQUENCE</scope>
    <source>
        <tissue evidence="9">Abdominal muscle</tissue>
    </source>
</reference>
<evidence type="ECO:0000313" key="9">
    <source>
        <dbReference type="EMBL" id="ACR54142.1"/>
    </source>
</evidence>
<dbReference type="EMBL" id="FJ654549">
    <property type="protein sequence ID" value="ACR54142.1"/>
    <property type="molecule type" value="mRNA"/>
</dbReference>
<dbReference type="InterPro" id="IPR001931">
    <property type="entry name" value="Ribosomal_eS21"/>
</dbReference>
<evidence type="ECO:0000256" key="6">
    <source>
        <dbReference type="ARBA" id="ARBA00022980"/>
    </source>
</evidence>
<dbReference type="GO" id="GO:0003735">
    <property type="term" value="F:structural constituent of ribosome"/>
    <property type="evidence" value="ECO:0007669"/>
    <property type="project" value="InterPro"/>
</dbReference>
<keyword evidence="7 8" id="KW-0687">Ribonucleoprotein</keyword>
<evidence type="ECO:0000256" key="3">
    <source>
        <dbReference type="ARBA" id="ARBA00010228"/>
    </source>
</evidence>
<protein>
    <recommendedName>
        <fullName evidence="8">40S ribosomal protein S21</fullName>
    </recommendedName>
</protein>
<dbReference type="GO" id="GO:0022626">
    <property type="term" value="C:cytosolic ribosome"/>
    <property type="evidence" value="ECO:0007669"/>
    <property type="project" value="UniProtKB-ARBA"/>
</dbReference>
<name>D7F2P2_PALVA</name>
<keyword evidence="5" id="KW-0256">Endoplasmic reticulum</keyword>
<dbReference type="Pfam" id="PF01249">
    <property type="entry name" value="Ribosomal_S21e"/>
    <property type="match status" value="1"/>
</dbReference>
<evidence type="ECO:0000256" key="1">
    <source>
        <dbReference type="ARBA" id="ARBA00004427"/>
    </source>
</evidence>
<dbReference type="Gene3D" id="3.30.1230.20">
    <property type="match status" value="1"/>
</dbReference>
<evidence type="ECO:0000256" key="7">
    <source>
        <dbReference type="ARBA" id="ARBA00023274"/>
    </source>
</evidence>
<evidence type="ECO:0000256" key="8">
    <source>
        <dbReference type="PIRNR" id="PIRNR002148"/>
    </source>
</evidence>